<name>A0A164K024_9NOCA</name>
<keyword evidence="2" id="KW-1185">Reference proteome</keyword>
<accession>A0A164K024</accession>
<comment type="caution">
    <text evidence="1">The sequence shown here is derived from an EMBL/GenBank/DDBJ whole genome shotgun (WGS) entry which is preliminary data.</text>
</comment>
<evidence type="ECO:0000313" key="2">
    <source>
        <dbReference type="Proteomes" id="UP000076512"/>
    </source>
</evidence>
<gene>
    <name evidence="1" type="ORF">AWN90_40940</name>
</gene>
<dbReference type="STRING" id="455432.AWN90_40940"/>
<dbReference type="EMBL" id="LWGR01000013">
    <property type="protein sequence ID" value="KZM70895.1"/>
    <property type="molecule type" value="Genomic_DNA"/>
</dbReference>
<dbReference type="AlphaFoldDB" id="A0A164K024"/>
<evidence type="ECO:0000313" key="1">
    <source>
        <dbReference type="EMBL" id="KZM70895.1"/>
    </source>
</evidence>
<reference evidence="1 2" key="1">
    <citation type="submission" date="2016-04" db="EMBL/GenBank/DDBJ databases">
        <authorList>
            <person name="Evans L.H."/>
            <person name="Alamgir A."/>
            <person name="Owens N."/>
            <person name="Weber N.D."/>
            <person name="Virtaneva K."/>
            <person name="Barbian K."/>
            <person name="Babar A."/>
            <person name="Rosenke K."/>
        </authorList>
    </citation>
    <scope>NUCLEOTIDE SEQUENCE [LARGE SCALE GENOMIC DNA]</scope>
    <source>
        <strain evidence="1 2">IFM 0406</strain>
    </source>
</reference>
<dbReference type="Proteomes" id="UP000076512">
    <property type="component" value="Unassembled WGS sequence"/>
</dbReference>
<organism evidence="1 2">
    <name type="scientific">Nocardia terpenica</name>
    <dbReference type="NCBI Taxonomy" id="455432"/>
    <lineage>
        <taxon>Bacteria</taxon>
        <taxon>Bacillati</taxon>
        <taxon>Actinomycetota</taxon>
        <taxon>Actinomycetes</taxon>
        <taxon>Mycobacteriales</taxon>
        <taxon>Nocardiaceae</taxon>
        <taxon>Nocardia</taxon>
    </lineage>
</organism>
<proteinExistence type="predicted"/>
<protein>
    <submittedName>
        <fullName evidence="1">Uncharacterized protein</fullName>
    </submittedName>
</protein>
<sequence length="154" mass="16921">MRGFMAYTVKTDVQKHISKFRRARIAAYERSGLIMTTLTGVRGSLQVAFMHAKQAGGVVAELDSRGVSAPIMVYAGSPWWAFLLSVDADVEDCMRNANDRIYFLPPVSTVPLPTPGRGRARWIRPLKSHALLPMSEFLAVADNVLLACEAGGQR</sequence>